<organism evidence="2 3">
    <name type="scientific">Coprinopsis marcescibilis</name>
    <name type="common">Agaric fungus</name>
    <name type="synonym">Psathyrella marcescibilis</name>
    <dbReference type="NCBI Taxonomy" id="230819"/>
    <lineage>
        <taxon>Eukaryota</taxon>
        <taxon>Fungi</taxon>
        <taxon>Dikarya</taxon>
        <taxon>Basidiomycota</taxon>
        <taxon>Agaricomycotina</taxon>
        <taxon>Agaricomycetes</taxon>
        <taxon>Agaricomycetidae</taxon>
        <taxon>Agaricales</taxon>
        <taxon>Agaricineae</taxon>
        <taxon>Psathyrellaceae</taxon>
        <taxon>Coprinopsis</taxon>
    </lineage>
</organism>
<proteinExistence type="predicted"/>
<sequence length="304" mass="33191">MPNTETPSDARQLTTRLLKPILILLYLALALTVPIIVLSIFPRQTDFLSFILTTLIGGALPFIFHLTLVILTHKDFNRRNKLLRTGALRPLPETPAHAALDPNFPINYKPTRIPAIACLPSIIIAFIFVFLWALAAAYEIFKAYALGRYLSQMGQRSGSRGEWDYYDRGYIQNDIILTGVVAALVILHIVVVVVAASLATVERKDCTKFSVVRIAGAPAAAVPEMVAVIQGPAYVPSESVRLPEAQAAPNEIVEVARDAGPSIPAHEPVEIVEVARNTSLSIPPQDSVSTDDKMVVVEIKNAPR</sequence>
<evidence type="ECO:0000313" key="2">
    <source>
        <dbReference type="EMBL" id="TFK27895.1"/>
    </source>
</evidence>
<keyword evidence="1" id="KW-1133">Transmembrane helix</keyword>
<keyword evidence="1" id="KW-0812">Transmembrane</keyword>
<accession>A0A5C3L5F5</accession>
<dbReference type="EMBL" id="ML210160">
    <property type="protein sequence ID" value="TFK27895.1"/>
    <property type="molecule type" value="Genomic_DNA"/>
</dbReference>
<feature type="transmembrane region" description="Helical" evidence="1">
    <location>
        <begin position="113"/>
        <end position="138"/>
    </location>
</feature>
<dbReference type="Proteomes" id="UP000307440">
    <property type="component" value="Unassembled WGS sequence"/>
</dbReference>
<dbReference type="AlphaFoldDB" id="A0A5C3L5F5"/>
<feature type="transmembrane region" description="Helical" evidence="1">
    <location>
        <begin position="47"/>
        <end position="71"/>
    </location>
</feature>
<evidence type="ECO:0000256" key="1">
    <source>
        <dbReference type="SAM" id="Phobius"/>
    </source>
</evidence>
<reference evidence="2 3" key="1">
    <citation type="journal article" date="2019" name="Nat. Ecol. Evol.">
        <title>Megaphylogeny resolves global patterns of mushroom evolution.</title>
        <authorList>
            <person name="Varga T."/>
            <person name="Krizsan K."/>
            <person name="Foldi C."/>
            <person name="Dima B."/>
            <person name="Sanchez-Garcia M."/>
            <person name="Sanchez-Ramirez S."/>
            <person name="Szollosi G.J."/>
            <person name="Szarkandi J.G."/>
            <person name="Papp V."/>
            <person name="Albert L."/>
            <person name="Andreopoulos W."/>
            <person name="Angelini C."/>
            <person name="Antonin V."/>
            <person name="Barry K.W."/>
            <person name="Bougher N.L."/>
            <person name="Buchanan P."/>
            <person name="Buyck B."/>
            <person name="Bense V."/>
            <person name="Catcheside P."/>
            <person name="Chovatia M."/>
            <person name="Cooper J."/>
            <person name="Damon W."/>
            <person name="Desjardin D."/>
            <person name="Finy P."/>
            <person name="Geml J."/>
            <person name="Haridas S."/>
            <person name="Hughes K."/>
            <person name="Justo A."/>
            <person name="Karasinski D."/>
            <person name="Kautmanova I."/>
            <person name="Kiss B."/>
            <person name="Kocsube S."/>
            <person name="Kotiranta H."/>
            <person name="LaButti K.M."/>
            <person name="Lechner B.E."/>
            <person name="Liimatainen K."/>
            <person name="Lipzen A."/>
            <person name="Lukacs Z."/>
            <person name="Mihaltcheva S."/>
            <person name="Morgado L.N."/>
            <person name="Niskanen T."/>
            <person name="Noordeloos M.E."/>
            <person name="Ohm R.A."/>
            <person name="Ortiz-Santana B."/>
            <person name="Ovrebo C."/>
            <person name="Racz N."/>
            <person name="Riley R."/>
            <person name="Savchenko A."/>
            <person name="Shiryaev A."/>
            <person name="Soop K."/>
            <person name="Spirin V."/>
            <person name="Szebenyi C."/>
            <person name="Tomsovsky M."/>
            <person name="Tulloss R.E."/>
            <person name="Uehling J."/>
            <person name="Grigoriev I.V."/>
            <person name="Vagvolgyi C."/>
            <person name="Papp T."/>
            <person name="Martin F.M."/>
            <person name="Miettinen O."/>
            <person name="Hibbett D.S."/>
            <person name="Nagy L.G."/>
        </authorList>
    </citation>
    <scope>NUCLEOTIDE SEQUENCE [LARGE SCALE GENOMIC DNA]</scope>
    <source>
        <strain evidence="2 3">CBS 121175</strain>
    </source>
</reference>
<protein>
    <submittedName>
        <fullName evidence="2">Uncharacterized protein</fullName>
    </submittedName>
</protein>
<feature type="transmembrane region" description="Helical" evidence="1">
    <location>
        <begin position="175"/>
        <end position="199"/>
    </location>
</feature>
<name>A0A5C3L5F5_COPMA</name>
<keyword evidence="3" id="KW-1185">Reference proteome</keyword>
<keyword evidence="1" id="KW-0472">Membrane</keyword>
<feature type="transmembrane region" description="Helical" evidence="1">
    <location>
        <begin position="21"/>
        <end position="41"/>
    </location>
</feature>
<evidence type="ECO:0000313" key="3">
    <source>
        <dbReference type="Proteomes" id="UP000307440"/>
    </source>
</evidence>
<gene>
    <name evidence="2" type="ORF">FA15DRAFT_701492</name>
</gene>